<dbReference type="Ensembl" id="ENSAPOT00000004156.1">
    <property type="protein sequence ID" value="ENSAPOP00000007908.1"/>
    <property type="gene ID" value="ENSAPOG00000009937.1"/>
</dbReference>
<dbReference type="GO" id="GO:0005576">
    <property type="term" value="C:extracellular region"/>
    <property type="evidence" value="ECO:0007669"/>
    <property type="project" value="UniProtKB-SubCell"/>
</dbReference>
<reference evidence="3" key="2">
    <citation type="submission" date="2025-09" db="UniProtKB">
        <authorList>
            <consortium name="Ensembl"/>
        </authorList>
    </citation>
    <scope>IDENTIFICATION</scope>
</reference>
<keyword evidence="1" id="KW-1015">Disulfide bond</keyword>
<dbReference type="Proteomes" id="UP000257200">
    <property type="component" value="Unplaced"/>
</dbReference>
<sequence>MCFFIFYFVKLQNEVKLQRGGCPPFWFGFNGRCYKYISSRMTWVDAELHCVSEGANLVSIHSADEQNFVNSLIKNFDPARTLTWIGLSDVHREGAWMWSDGSKVAFVFWDKGQPDNHKGDEDCAVTNLGSGFKWNDDPCPGTWPFVCKSRTVFP</sequence>
<proteinExistence type="predicted"/>
<dbReference type="STRING" id="80966.ENSAPOP00000007908"/>
<dbReference type="InterPro" id="IPR050111">
    <property type="entry name" value="C-type_lectin/snaclec_domain"/>
</dbReference>
<dbReference type="AlphaFoldDB" id="A0A3Q1EUQ7"/>
<reference evidence="3" key="1">
    <citation type="submission" date="2025-08" db="UniProtKB">
        <authorList>
            <consortium name="Ensembl"/>
        </authorList>
    </citation>
    <scope>IDENTIFICATION</scope>
</reference>
<dbReference type="PRINTS" id="PR00356">
    <property type="entry name" value="ANTIFREEZEII"/>
</dbReference>
<organism evidence="3 4">
    <name type="scientific">Acanthochromis polyacanthus</name>
    <name type="common">spiny chromis</name>
    <dbReference type="NCBI Taxonomy" id="80966"/>
    <lineage>
        <taxon>Eukaryota</taxon>
        <taxon>Metazoa</taxon>
        <taxon>Chordata</taxon>
        <taxon>Craniata</taxon>
        <taxon>Vertebrata</taxon>
        <taxon>Euteleostomi</taxon>
        <taxon>Actinopterygii</taxon>
        <taxon>Neopterygii</taxon>
        <taxon>Teleostei</taxon>
        <taxon>Neoteleostei</taxon>
        <taxon>Acanthomorphata</taxon>
        <taxon>Ovalentaria</taxon>
        <taxon>Pomacentridae</taxon>
        <taxon>Acanthochromis</taxon>
    </lineage>
</organism>
<dbReference type="PROSITE" id="PS00615">
    <property type="entry name" value="C_TYPE_LECTIN_1"/>
    <property type="match status" value="1"/>
</dbReference>
<dbReference type="InParanoid" id="A0A3Q1EUQ7"/>
<evidence type="ECO:0000259" key="2">
    <source>
        <dbReference type="PROSITE" id="PS50041"/>
    </source>
</evidence>
<dbReference type="SMART" id="SM00034">
    <property type="entry name" value="CLECT"/>
    <property type="match status" value="1"/>
</dbReference>
<dbReference type="InterPro" id="IPR002353">
    <property type="entry name" value="AntifreezeII"/>
</dbReference>
<accession>A0A3Q1EUQ7</accession>
<name>A0A3Q1EUQ7_9TELE</name>
<dbReference type="SUPFAM" id="SSF56436">
    <property type="entry name" value="C-type lectin-like"/>
    <property type="match status" value="1"/>
</dbReference>
<evidence type="ECO:0000313" key="4">
    <source>
        <dbReference type="Proteomes" id="UP000257200"/>
    </source>
</evidence>
<keyword evidence="4" id="KW-1185">Reference proteome</keyword>
<dbReference type="InterPro" id="IPR016186">
    <property type="entry name" value="C-type_lectin-like/link_sf"/>
</dbReference>
<dbReference type="Gene3D" id="3.10.100.10">
    <property type="entry name" value="Mannose-Binding Protein A, subunit A"/>
    <property type="match status" value="1"/>
</dbReference>
<dbReference type="InterPro" id="IPR016187">
    <property type="entry name" value="CTDL_fold"/>
</dbReference>
<dbReference type="InterPro" id="IPR018378">
    <property type="entry name" value="C-type_lectin_CS"/>
</dbReference>
<dbReference type="Pfam" id="PF00059">
    <property type="entry name" value="Lectin_C"/>
    <property type="match status" value="1"/>
</dbReference>
<dbReference type="InterPro" id="IPR001304">
    <property type="entry name" value="C-type_lectin-like"/>
</dbReference>
<dbReference type="PROSITE" id="PS50041">
    <property type="entry name" value="C_TYPE_LECTIN_2"/>
    <property type="match status" value="1"/>
</dbReference>
<evidence type="ECO:0000256" key="1">
    <source>
        <dbReference type="ARBA" id="ARBA00023157"/>
    </source>
</evidence>
<dbReference type="GeneTree" id="ENSGT00940000162818"/>
<evidence type="ECO:0000313" key="3">
    <source>
        <dbReference type="Ensembl" id="ENSAPOP00000007908.1"/>
    </source>
</evidence>
<protein>
    <recommendedName>
        <fullName evidence="2">C-type lectin domain-containing protein</fullName>
    </recommendedName>
</protein>
<dbReference type="FunCoup" id="A0A3Q1EUQ7">
    <property type="interactions" value="823"/>
</dbReference>
<feature type="domain" description="C-type lectin" evidence="2">
    <location>
        <begin position="29"/>
        <end position="148"/>
    </location>
</feature>
<dbReference type="PANTHER" id="PTHR22803">
    <property type="entry name" value="MANNOSE, PHOSPHOLIPASE, LECTIN RECEPTOR RELATED"/>
    <property type="match status" value="1"/>
</dbReference>